<evidence type="ECO:0000313" key="1">
    <source>
        <dbReference type="EMBL" id="KAI5670455.1"/>
    </source>
</evidence>
<comment type="caution">
    <text evidence="1">The sequence shown here is derived from an EMBL/GenBank/DDBJ whole genome shotgun (WGS) entry which is preliminary data.</text>
</comment>
<organism evidence="1 2">
    <name type="scientific">Catharanthus roseus</name>
    <name type="common">Madagascar periwinkle</name>
    <name type="synonym">Vinca rosea</name>
    <dbReference type="NCBI Taxonomy" id="4058"/>
    <lineage>
        <taxon>Eukaryota</taxon>
        <taxon>Viridiplantae</taxon>
        <taxon>Streptophyta</taxon>
        <taxon>Embryophyta</taxon>
        <taxon>Tracheophyta</taxon>
        <taxon>Spermatophyta</taxon>
        <taxon>Magnoliopsida</taxon>
        <taxon>eudicotyledons</taxon>
        <taxon>Gunneridae</taxon>
        <taxon>Pentapetalae</taxon>
        <taxon>asterids</taxon>
        <taxon>lamiids</taxon>
        <taxon>Gentianales</taxon>
        <taxon>Apocynaceae</taxon>
        <taxon>Rauvolfioideae</taxon>
        <taxon>Vinceae</taxon>
        <taxon>Catharanthinae</taxon>
        <taxon>Catharanthus</taxon>
    </lineage>
</organism>
<evidence type="ECO:0000313" key="2">
    <source>
        <dbReference type="Proteomes" id="UP001060085"/>
    </source>
</evidence>
<protein>
    <submittedName>
        <fullName evidence="1">Uncharacterized protein</fullName>
    </submittedName>
</protein>
<gene>
    <name evidence="1" type="ORF">M9H77_10819</name>
</gene>
<dbReference type="Proteomes" id="UP001060085">
    <property type="component" value="Linkage Group LG03"/>
</dbReference>
<reference evidence="2" key="1">
    <citation type="journal article" date="2023" name="Nat. Plants">
        <title>Single-cell RNA sequencing provides a high-resolution roadmap for understanding the multicellular compartmentation of specialized metabolism.</title>
        <authorList>
            <person name="Sun S."/>
            <person name="Shen X."/>
            <person name="Li Y."/>
            <person name="Li Y."/>
            <person name="Wang S."/>
            <person name="Li R."/>
            <person name="Zhang H."/>
            <person name="Shen G."/>
            <person name="Guo B."/>
            <person name="Wei J."/>
            <person name="Xu J."/>
            <person name="St-Pierre B."/>
            <person name="Chen S."/>
            <person name="Sun C."/>
        </authorList>
    </citation>
    <scope>NUCLEOTIDE SEQUENCE [LARGE SCALE GENOMIC DNA]</scope>
</reference>
<dbReference type="EMBL" id="CM044703">
    <property type="protein sequence ID" value="KAI5670455.1"/>
    <property type="molecule type" value="Genomic_DNA"/>
</dbReference>
<keyword evidence="2" id="KW-1185">Reference proteome</keyword>
<proteinExistence type="predicted"/>
<name>A0ACC0BCV1_CATRO</name>
<sequence>MMHFLIKFSIIFINLIPVLPLTIASSANVTAVFAFGDSTFDSGNNNQLPTVFRSNHPPYGLDFPGRVPTGRFSDGKLTIDFLSSRLGLKELLPAYLDPLITDRDLLTGVSFASAGSGLDELTACEINALSMRNQLDYFAEALRRIRTAVGRKEAGRIVEKALFIISAGTNDMLYNFYGLPMRKVSYSLSDYHDLLLRNVESIIRELYNKGARRLSIAGLPPIGCLPVQMTLNTLISHNHHRSCVNDQNMDSQHYNTKLQALTSTLQANLSDSKVAYAVIYTPLMDMIINPSKYGFEKTKEGCCGTGSIEMGFLCNIFDATCESPAKYLFWDAVHPSQATYLKLAKIFQQTLLPHLLD</sequence>
<accession>A0ACC0BCV1</accession>